<protein>
    <recommendedName>
        <fullName evidence="1">Zinc-ribbon domain-containing protein</fullName>
    </recommendedName>
</protein>
<evidence type="ECO:0000259" key="1">
    <source>
        <dbReference type="Pfam" id="PF13240"/>
    </source>
</evidence>
<reference evidence="2 3" key="1">
    <citation type="submission" date="2021-04" db="EMBL/GenBank/DDBJ databases">
        <title>Complete genome sequence of Stygiolobus sp. KN-1.</title>
        <authorList>
            <person name="Nakamura K."/>
            <person name="Sakai H."/>
            <person name="Kurosawa N."/>
        </authorList>
    </citation>
    <scope>NUCLEOTIDE SEQUENCE [LARGE SCALE GENOMIC DNA]</scope>
    <source>
        <strain evidence="2 3">KN-1</strain>
    </source>
</reference>
<feature type="domain" description="Zinc-ribbon" evidence="1">
    <location>
        <begin position="193"/>
        <end position="215"/>
    </location>
</feature>
<proteinExistence type="predicted"/>
<gene>
    <name evidence="2" type="ORF">KN1_28060</name>
</gene>
<evidence type="ECO:0000313" key="3">
    <source>
        <dbReference type="Proteomes" id="UP000825123"/>
    </source>
</evidence>
<evidence type="ECO:0000313" key="2">
    <source>
        <dbReference type="EMBL" id="BCU71509.1"/>
    </source>
</evidence>
<dbReference type="EMBL" id="AP024597">
    <property type="protein sequence ID" value="BCU71509.1"/>
    <property type="molecule type" value="Genomic_DNA"/>
</dbReference>
<dbReference type="Proteomes" id="UP000825123">
    <property type="component" value="Chromosome"/>
</dbReference>
<organism evidence="2 3">
    <name type="scientific">Stygiolobus caldivivus</name>
    <dbReference type="NCBI Taxonomy" id="2824673"/>
    <lineage>
        <taxon>Archaea</taxon>
        <taxon>Thermoproteota</taxon>
        <taxon>Thermoprotei</taxon>
        <taxon>Sulfolobales</taxon>
        <taxon>Sulfolobaceae</taxon>
        <taxon>Stygiolobus</taxon>
    </lineage>
</organism>
<accession>A0A8D5U8S9</accession>
<dbReference type="Pfam" id="PF13240">
    <property type="entry name" value="Zn_Ribbon_1"/>
    <property type="match status" value="1"/>
</dbReference>
<keyword evidence="3" id="KW-1185">Reference proteome</keyword>
<dbReference type="KEGG" id="csty:KN1_28060"/>
<dbReference type="AlphaFoldDB" id="A0A8D5U8S9"/>
<dbReference type="InterPro" id="IPR026870">
    <property type="entry name" value="Zinc_ribbon_dom"/>
</dbReference>
<dbReference type="RefSeq" id="WP_221288285.1">
    <property type="nucleotide sequence ID" value="NZ_AP024597.1"/>
</dbReference>
<name>A0A8D5U8S9_9CREN</name>
<sequence length="216" mass="23774">MSNDFIHSAVCQPVGMAGKTIWLDVGRQLDMKRLSQDLKLLLRSEGMTVTSTVSPNILILQIHARGIRGHYYVVKICQTEGRVLIETGIISAKRQLEWAGVEGGMAGLSDALLHSKWLTLISGAFAGVDVATVLGSYEEENRILSQIEQVILSYQKGPIQAPPRPPMYQTVPTKPLNNQSLTPTNQLINTPRYCPNCGHPLAGVFNYCPNCGFKLR</sequence>
<dbReference type="GeneID" id="66164522"/>